<name>D0LNR5_HALO1</name>
<sequence length="681" mass="74261">MPNRLAHESSPYLLQHKDNPVDWYPWGEEAFAAAQEQGKPVFVSIGYAACHWCHVMAHESFEDAEIAAVMNELFVNVKIDREERPDVDAVYMNALQILGEGGGWPLSAFCTPDGKPYFLGTYFPPQDRYGRPGFASVLRTMAKVFEDQRDKVDQNTEAIVDGLRRVDEHFRRGALSGEVGALRADLLITAGRQLAQRSDPQHGGLGSKPKFPSSTTHALLARAGRLAFGAPAREAFLKQARSMARGGIYDHLGGGFARYSVDERWLVPHFEKMLYDNGQLLGIYGDAYAMDQDPAFARVIDETITWLEDEMQHPSGALYASQDADSEGEEGKYYVWTPEEIRAVLGPVDAIFFERAYGVSETGNFEHGTTVLSRVSDPGGDSDEAALASARARLLAARKQRVAPETDTKVLAGWNGLAVRGAVRAWETTGNARALALAVRVAEFLAGHMLHEGGTRLWRVFKDGSTKLDGTLDDYAFVAHGFLHLAEATGDARWWRHGAALIDTILERFYEERDGVGIFYMTPGDDTLLVHRPESNSDHAIPAGASVAVACLLRLAQVAEDKRALDIAERYLAGRVPQAGENPFAFSRLLSALDLYLHGQVVVVSAGEGADELLAAARRVYAPARMLVPALAESWAADSLLAGKDAAADGRAQAYVCRGQTCSAPVSDAQALRELLTATPA</sequence>
<dbReference type="InterPro" id="IPR036249">
    <property type="entry name" value="Thioredoxin-like_sf"/>
</dbReference>
<dbReference type="KEGG" id="hoh:Hoch_4477"/>
<dbReference type="HOGENOM" id="CLU_014051_4_2_7"/>
<dbReference type="SUPFAM" id="SSF48208">
    <property type="entry name" value="Six-hairpin glycosidases"/>
    <property type="match status" value="1"/>
</dbReference>
<dbReference type="Gene3D" id="1.50.10.10">
    <property type="match status" value="1"/>
</dbReference>
<dbReference type="AlphaFoldDB" id="D0LNR5"/>
<dbReference type="PIRSF" id="PIRSF006402">
    <property type="entry name" value="UCP006402_thioredoxin"/>
    <property type="match status" value="1"/>
</dbReference>
<dbReference type="eggNOG" id="COG1331">
    <property type="taxonomic scope" value="Bacteria"/>
</dbReference>
<dbReference type="GO" id="GO:0005975">
    <property type="term" value="P:carbohydrate metabolic process"/>
    <property type="evidence" value="ECO:0007669"/>
    <property type="project" value="InterPro"/>
</dbReference>
<dbReference type="OrthoDB" id="9762614at2"/>
<dbReference type="InterPro" id="IPR008928">
    <property type="entry name" value="6-hairpin_glycosidase_sf"/>
</dbReference>
<dbReference type="InterPro" id="IPR024705">
    <property type="entry name" value="Ssp411"/>
</dbReference>
<evidence type="ECO:0000259" key="1">
    <source>
        <dbReference type="Pfam" id="PF03190"/>
    </source>
</evidence>
<evidence type="ECO:0000313" key="2">
    <source>
        <dbReference type="EMBL" id="ACY16970.1"/>
    </source>
</evidence>
<dbReference type="EMBL" id="CP001804">
    <property type="protein sequence ID" value="ACY16970.1"/>
    <property type="molecule type" value="Genomic_DNA"/>
</dbReference>
<dbReference type="CDD" id="cd02955">
    <property type="entry name" value="SSP411"/>
    <property type="match status" value="1"/>
</dbReference>
<evidence type="ECO:0000313" key="3">
    <source>
        <dbReference type="Proteomes" id="UP000001880"/>
    </source>
</evidence>
<proteinExistence type="predicted"/>
<feature type="domain" description="Spermatogenesis-associated protein 20-like TRX" evidence="1">
    <location>
        <begin position="2"/>
        <end position="163"/>
    </location>
</feature>
<organism evidence="2 3">
    <name type="scientific">Haliangium ochraceum (strain DSM 14365 / JCM 11303 / SMP-2)</name>
    <dbReference type="NCBI Taxonomy" id="502025"/>
    <lineage>
        <taxon>Bacteria</taxon>
        <taxon>Pseudomonadati</taxon>
        <taxon>Myxococcota</taxon>
        <taxon>Polyangia</taxon>
        <taxon>Haliangiales</taxon>
        <taxon>Kofleriaceae</taxon>
        <taxon>Haliangium</taxon>
    </lineage>
</organism>
<protein>
    <recommendedName>
        <fullName evidence="1">Spermatogenesis-associated protein 20-like TRX domain-containing protein</fullName>
    </recommendedName>
</protein>
<accession>D0LNR5</accession>
<dbReference type="InterPro" id="IPR004879">
    <property type="entry name" value="Ssp411-like_TRX"/>
</dbReference>
<dbReference type="SUPFAM" id="SSF52833">
    <property type="entry name" value="Thioredoxin-like"/>
    <property type="match status" value="1"/>
</dbReference>
<dbReference type="STRING" id="502025.Hoch_4477"/>
<reference evidence="2 3" key="1">
    <citation type="journal article" date="2010" name="Stand. Genomic Sci.">
        <title>Complete genome sequence of Haliangium ochraceum type strain (SMP-2).</title>
        <authorList>
            <consortium name="US DOE Joint Genome Institute (JGI-PGF)"/>
            <person name="Ivanova N."/>
            <person name="Daum C."/>
            <person name="Lang E."/>
            <person name="Abt B."/>
            <person name="Kopitz M."/>
            <person name="Saunders E."/>
            <person name="Lapidus A."/>
            <person name="Lucas S."/>
            <person name="Glavina Del Rio T."/>
            <person name="Nolan M."/>
            <person name="Tice H."/>
            <person name="Copeland A."/>
            <person name="Cheng J.F."/>
            <person name="Chen F."/>
            <person name="Bruce D."/>
            <person name="Goodwin L."/>
            <person name="Pitluck S."/>
            <person name="Mavromatis K."/>
            <person name="Pati A."/>
            <person name="Mikhailova N."/>
            <person name="Chen A."/>
            <person name="Palaniappan K."/>
            <person name="Land M."/>
            <person name="Hauser L."/>
            <person name="Chang Y.J."/>
            <person name="Jeffries C.D."/>
            <person name="Detter J.C."/>
            <person name="Brettin T."/>
            <person name="Rohde M."/>
            <person name="Goker M."/>
            <person name="Bristow J."/>
            <person name="Markowitz V."/>
            <person name="Eisen J.A."/>
            <person name="Hugenholtz P."/>
            <person name="Kyrpides N.C."/>
            <person name="Klenk H.P."/>
        </authorList>
    </citation>
    <scope>NUCLEOTIDE SEQUENCE [LARGE SCALE GENOMIC DNA]</scope>
    <source>
        <strain evidence="3">DSM 14365 / CIP 107738 / JCM 11303 / AJ 13395 / SMP-2</strain>
    </source>
</reference>
<dbReference type="Proteomes" id="UP000001880">
    <property type="component" value="Chromosome"/>
</dbReference>
<dbReference type="Gene3D" id="3.40.30.10">
    <property type="entry name" value="Glutaredoxin"/>
    <property type="match status" value="1"/>
</dbReference>
<gene>
    <name evidence="2" type="ordered locus">Hoch_4477</name>
</gene>
<dbReference type="PANTHER" id="PTHR42899">
    <property type="entry name" value="SPERMATOGENESIS-ASSOCIATED PROTEIN 20"/>
    <property type="match status" value="1"/>
</dbReference>
<dbReference type="PANTHER" id="PTHR42899:SF1">
    <property type="entry name" value="SPERMATOGENESIS-ASSOCIATED PROTEIN 20"/>
    <property type="match status" value="1"/>
</dbReference>
<dbReference type="RefSeq" id="WP_012829568.1">
    <property type="nucleotide sequence ID" value="NC_013440.1"/>
</dbReference>
<keyword evidence="3" id="KW-1185">Reference proteome</keyword>
<dbReference type="InterPro" id="IPR012341">
    <property type="entry name" value="6hp_glycosidase-like_sf"/>
</dbReference>
<dbReference type="Pfam" id="PF03190">
    <property type="entry name" value="Thioredox_DsbH"/>
    <property type="match status" value="1"/>
</dbReference>